<dbReference type="OrthoDB" id="9800495at2"/>
<dbReference type="Proteomes" id="UP000183954">
    <property type="component" value="Unassembled WGS sequence"/>
</dbReference>
<dbReference type="InterPro" id="IPR015947">
    <property type="entry name" value="PUA-like_sf"/>
</dbReference>
<protein>
    <submittedName>
        <fullName evidence="1">Predicted transcriptional regulator, contains an HTH and PUA-like domains</fullName>
    </submittedName>
</protein>
<dbReference type="RefSeq" id="WP_084110142.1">
    <property type="nucleotide sequence ID" value="NZ_FQXJ01000003.1"/>
</dbReference>
<evidence type="ECO:0000313" key="2">
    <source>
        <dbReference type="Proteomes" id="UP000183954"/>
    </source>
</evidence>
<reference evidence="2" key="1">
    <citation type="submission" date="2016-11" db="EMBL/GenBank/DDBJ databases">
        <authorList>
            <person name="Varghese N."/>
            <person name="Submissions S."/>
        </authorList>
    </citation>
    <scope>NUCLEOTIDE SEQUENCE [LARGE SCALE GENOMIC DNA]</scope>
    <source>
        <strain evidence="2">DSM 15449</strain>
    </source>
</reference>
<organism evidence="1 2">
    <name type="scientific">Desulfosporosinus lacus DSM 15449</name>
    <dbReference type="NCBI Taxonomy" id="1121420"/>
    <lineage>
        <taxon>Bacteria</taxon>
        <taxon>Bacillati</taxon>
        <taxon>Bacillota</taxon>
        <taxon>Clostridia</taxon>
        <taxon>Eubacteriales</taxon>
        <taxon>Desulfitobacteriaceae</taxon>
        <taxon>Desulfosporosinus</taxon>
    </lineage>
</organism>
<dbReference type="EMBL" id="FQXJ01000003">
    <property type="protein sequence ID" value="SHH34941.1"/>
    <property type="molecule type" value="Genomic_DNA"/>
</dbReference>
<sequence>MAFYDLANLLSEYIMPNEQCCLMSIKPIFVNRMLEGIKIYEYRRVRFRTLPHKIFIYSTSPEKSIIGFFTPEIFYCDTPAEIWQRTYIHSGLSKQEYDLYTNNAQLVTAIKVRKIIQFDKPINPYMTAFKPPQSFYYL</sequence>
<proteinExistence type="predicted"/>
<name>A0A1M5S8Z3_9FIRM</name>
<dbReference type="STRING" id="1121420.SAMN02746098_00782"/>
<keyword evidence="2" id="KW-1185">Reference proteome</keyword>
<dbReference type="SUPFAM" id="SSF88697">
    <property type="entry name" value="PUA domain-like"/>
    <property type="match status" value="1"/>
</dbReference>
<accession>A0A1M5S8Z3</accession>
<gene>
    <name evidence="1" type="ORF">SAMN02746098_00782</name>
</gene>
<dbReference type="Gene3D" id="2.30.130.30">
    <property type="entry name" value="Hypothetical protein"/>
    <property type="match status" value="1"/>
</dbReference>
<dbReference type="AlphaFoldDB" id="A0A1M5S8Z3"/>
<evidence type="ECO:0000313" key="1">
    <source>
        <dbReference type="EMBL" id="SHH34941.1"/>
    </source>
</evidence>